<gene>
    <name evidence="1" type="ordered locus">Nmar_0379</name>
</gene>
<dbReference type="InParanoid" id="A9A576"/>
<dbReference type="Proteomes" id="UP000000792">
    <property type="component" value="Chromosome"/>
</dbReference>
<sequence>MKAMFFAIVVAIIAFFLLQTVLPFPYGLVVGLGLVIGIIWYAKKQKTFQKDSVLNYRRVDPINEEERAQNDEALRILEKKYIEEKISKYEYLRLKKEFEDLEYNPRKCESCGSEDFEFISEERIEEPGEHTSDIGYYKCMRCGKR</sequence>
<reference evidence="1 2" key="1">
    <citation type="journal article" date="2010" name="Proc. Natl. Acad. Sci. U.S.A.">
        <title>Nitrosopumilus maritimus genome reveals unique mechanisms for nitrification and autotrophy in globally distributed marine crenarchaea.</title>
        <authorList>
            <person name="Walker C.B."/>
            <person name="de la Torre J.R."/>
            <person name="Klotz M.G."/>
            <person name="Urakawa H."/>
            <person name="Pinel N."/>
            <person name="Arp D.J."/>
            <person name="Brochier-Armanet C."/>
            <person name="Chain P.S."/>
            <person name="Chan P.P."/>
            <person name="Gollabgir A."/>
            <person name="Hemp J."/>
            <person name="Hugler M."/>
            <person name="Karr E.A."/>
            <person name="Konneke M."/>
            <person name="Shin M."/>
            <person name="Lawton T.J."/>
            <person name="Lowe T."/>
            <person name="Martens-Habbena W."/>
            <person name="Sayavedra-Soto L.A."/>
            <person name="Lang D."/>
            <person name="Sievert S.M."/>
            <person name="Rosenzweig A.C."/>
            <person name="Manning G."/>
            <person name="Stahl D.A."/>
        </authorList>
    </citation>
    <scope>NUCLEOTIDE SEQUENCE [LARGE SCALE GENOMIC DNA]</scope>
    <source>
        <strain evidence="1 2">SCM1</strain>
    </source>
</reference>
<accession>A9A576</accession>
<name>A9A576_NITMS</name>
<organism evidence="1 2">
    <name type="scientific">Nitrosopumilus maritimus (strain SCM1)</name>
    <dbReference type="NCBI Taxonomy" id="436308"/>
    <lineage>
        <taxon>Archaea</taxon>
        <taxon>Nitrososphaerota</taxon>
        <taxon>Nitrososphaeria</taxon>
        <taxon>Nitrosopumilales</taxon>
        <taxon>Nitrosopumilaceae</taxon>
        <taxon>Nitrosopumilus</taxon>
    </lineage>
</organism>
<dbReference type="KEGG" id="nmr:Nmar_0379"/>
<dbReference type="EMBL" id="CP000866">
    <property type="protein sequence ID" value="ABX12275.1"/>
    <property type="molecule type" value="Genomic_DNA"/>
</dbReference>
<dbReference type="HOGENOM" id="CLU_1782546_0_0_2"/>
<proteinExistence type="predicted"/>
<dbReference type="STRING" id="436308.Nmar_0379"/>
<dbReference type="OrthoDB" id="380736at2157"/>
<dbReference type="EnsemblBacteria" id="ABX12275">
    <property type="protein sequence ID" value="ABX12275"/>
    <property type="gene ID" value="Nmar_0379"/>
</dbReference>
<protein>
    <submittedName>
        <fullName evidence="1">Uncharacterized protein</fullName>
    </submittedName>
</protein>
<dbReference type="AlphaFoldDB" id="A9A576"/>
<keyword evidence="2" id="KW-1185">Reference proteome</keyword>
<evidence type="ECO:0000313" key="1">
    <source>
        <dbReference type="EMBL" id="ABX12275.1"/>
    </source>
</evidence>
<evidence type="ECO:0000313" key="2">
    <source>
        <dbReference type="Proteomes" id="UP000000792"/>
    </source>
</evidence>